<dbReference type="Proteomes" id="UP001634394">
    <property type="component" value="Unassembled WGS sequence"/>
</dbReference>
<dbReference type="EMBL" id="JBJQND010000015">
    <property type="protein sequence ID" value="KAL3852220.1"/>
    <property type="molecule type" value="Genomic_DNA"/>
</dbReference>
<evidence type="ECO:0000313" key="1">
    <source>
        <dbReference type="EMBL" id="KAL3852220.1"/>
    </source>
</evidence>
<accession>A0ABD3UVC0</accession>
<dbReference type="PANTHER" id="PTHR33198">
    <property type="entry name" value="ANK_REP_REGION DOMAIN-CONTAINING PROTEIN-RELATED"/>
    <property type="match status" value="1"/>
</dbReference>
<evidence type="ECO:0000313" key="2">
    <source>
        <dbReference type="Proteomes" id="UP001634394"/>
    </source>
</evidence>
<protein>
    <submittedName>
        <fullName evidence="1">Uncharacterized protein</fullName>
    </submittedName>
</protein>
<reference evidence="1 2" key="1">
    <citation type="submission" date="2024-11" db="EMBL/GenBank/DDBJ databases">
        <title>Chromosome-level genome assembly of the freshwater bivalve Anodonta woodiana.</title>
        <authorList>
            <person name="Chen X."/>
        </authorList>
    </citation>
    <scope>NUCLEOTIDE SEQUENCE [LARGE SCALE GENOMIC DNA]</scope>
    <source>
        <strain evidence="1">MN2024</strain>
        <tissue evidence="1">Gills</tissue>
    </source>
</reference>
<proteinExistence type="predicted"/>
<dbReference type="AlphaFoldDB" id="A0ABD3UVC0"/>
<dbReference type="PANTHER" id="PTHR33198:SF20">
    <property type="entry name" value="RETROTRANSPOSON GAG DOMAIN-CONTAINING PROTEIN"/>
    <property type="match status" value="1"/>
</dbReference>
<name>A0ABD3UVC0_SINWO</name>
<keyword evidence="2" id="KW-1185">Reference proteome</keyword>
<organism evidence="1 2">
    <name type="scientific">Sinanodonta woodiana</name>
    <name type="common">Chinese pond mussel</name>
    <name type="synonym">Anodonta woodiana</name>
    <dbReference type="NCBI Taxonomy" id="1069815"/>
    <lineage>
        <taxon>Eukaryota</taxon>
        <taxon>Metazoa</taxon>
        <taxon>Spiralia</taxon>
        <taxon>Lophotrochozoa</taxon>
        <taxon>Mollusca</taxon>
        <taxon>Bivalvia</taxon>
        <taxon>Autobranchia</taxon>
        <taxon>Heteroconchia</taxon>
        <taxon>Palaeoheterodonta</taxon>
        <taxon>Unionida</taxon>
        <taxon>Unionoidea</taxon>
        <taxon>Unionidae</taxon>
        <taxon>Unioninae</taxon>
        <taxon>Sinanodonta</taxon>
    </lineage>
</organism>
<gene>
    <name evidence="1" type="ORF">ACJMK2_015892</name>
</gene>
<sequence>MFDVVCSPKQNITAERNIFKTKIQQKMKTTDQHVTELILIAKNCKFVNIQNEMIRNRLVSGTNSEKVKERLLREDKLILQKYMLPAYDTKNPKSRFKVCRLNDLHQKLLV</sequence>
<comment type="caution">
    <text evidence="1">The sequence shown here is derived from an EMBL/GenBank/DDBJ whole genome shotgun (WGS) entry which is preliminary data.</text>
</comment>